<name>A0A1G2D4J4_9BACT</name>
<dbReference type="STRING" id="1798661.A3D65_00830"/>
<proteinExistence type="predicted"/>
<dbReference type="Pfam" id="PF15919">
    <property type="entry name" value="HicB_lk_antitox"/>
    <property type="match status" value="1"/>
</dbReference>
<dbReference type="AlphaFoldDB" id="A0A1G2D4J4"/>
<dbReference type="SUPFAM" id="SSF143100">
    <property type="entry name" value="TTHA1013/TTHA0281-like"/>
    <property type="match status" value="1"/>
</dbReference>
<protein>
    <recommendedName>
        <fullName evidence="1">HicB-like antitoxin of toxin-antitoxin system domain-containing protein</fullName>
    </recommendedName>
</protein>
<organism evidence="2 3">
    <name type="scientific">Candidatus Lloydbacteria bacterium RIFCSPHIGHO2_02_FULL_50_13</name>
    <dbReference type="NCBI Taxonomy" id="1798661"/>
    <lineage>
        <taxon>Bacteria</taxon>
        <taxon>Candidatus Lloydiibacteriota</taxon>
    </lineage>
</organism>
<dbReference type="Gene3D" id="3.30.160.250">
    <property type="match status" value="1"/>
</dbReference>
<accession>A0A1G2D4J4</accession>
<comment type="caution">
    <text evidence="2">The sequence shown here is derived from an EMBL/GenBank/DDBJ whole genome shotgun (WGS) entry which is preliminary data.</text>
</comment>
<evidence type="ECO:0000313" key="2">
    <source>
        <dbReference type="EMBL" id="OGZ07688.1"/>
    </source>
</evidence>
<evidence type="ECO:0000259" key="1">
    <source>
        <dbReference type="Pfam" id="PF15919"/>
    </source>
</evidence>
<dbReference type="InterPro" id="IPR031807">
    <property type="entry name" value="HicB-like"/>
</dbReference>
<dbReference type="EMBL" id="MHLL01000054">
    <property type="protein sequence ID" value="OGZ07688.1"/>
    <property type="molecule type" value="Genomic_DNA"/>
</dbReference>
<dbReference type="InterPro" id="IPR035069">
    <property type="entry name" value="TTHA1013/TTHA0281-like"/>
</dbReference>
<dbReference type="Proteomes" id="UP000177996">
    <property type="component" value="Unassembled WGS sequence"/>
</dbReference>
<gene>
    <name evidence="2" type="ORF">A3D65_00830</name>
</gene>
<dbReference type="InterPro" id="IPR051404">
    <property type="entry name" value="TA_system_antitoxin"/>
</dbReference>
<dbReference type="PANTHER" id="PTHR34504:SF4">
    <property type="entry name" value="ANTITOXIN HICB"/>
    <property type="match status" value="1"/>
</dbReference>
<feature type="domain" description="HicB-like antitoxin of toxin-antitoxin system" evidence="1">
    <location>
        <begin position="11"/>
        <end position="71"/>
    </location>
</feature>
<evidence type="ECO:0000313" key="3">
    <source>
        <dbReference type="Proteomes" id="UP000177996"/>
    </source>
</evidence>
<dbReference type="PROSITE" id="PS51257">
    <property type="entry name" value="PROKAR_LIPOPROTEIN"/>
    <property type="match status" value="1"/>
</dbReference>
<dbReference type="PANTHER" id="PTHR34504">
    <property type="entry name" value="ANTITOXIN HICB"/>
    <property type="match status" value="1"/>
</dbReference>
<sequence length="79" mass="8845">MKKTLKLYEIPVVVEKDMDGSFFAVAPSLQGCYTSGKTFSEALENIKDVIALILEDMRSARQTIPKRKPVSFMSVEVFA</sequence>
<reference evidence="2 3" key="1">
    <citation type="journal article" date="2016" name="Nat. Commun.">
        <title>Thousands of microbial genomes shed light on interconnected biogeochemical processes in an aquifer system.</title>
        <authorList>
            <person name="Anantharaman K."/>
            <person name="Brown C.T."/>
            <person name="Hug L.A."/>
            <person name="Sharon I."/>
            <person name="Castelle C.J."/>
            <person name="Probst A.J."/>
            <person name="Thomas B.C."/>
            <person name="Singh A."/>
            <person name="Wilkins M.J."/>
            <person name="Karaoz U."/>
            <person name="Brodie E.L."/>
            <person name="Williams K.H."/>
            <person name="Hubbard S.S."/>
            <person name="Banfield J.F."/>
        </authorList>
    </citation>
    <scope>NUCLEOTIDE SEQUENCE [LARGE SCALE GENOMIC DNA]</scope>
</reference>